<feature type="transmembrane region" description="Helical" evidence="6">
    <location>
        <begin position="81"/>
        <end position="99"/>
    </location>
</feature>
<name>A0A2G9WPU1_9HYPH</name>
<feature type="transmembrane region" description="Helical" evidence="6">
    <location>
        <begin position="106"/>
        <end position="124"/>
    </location>
</feature>
<dbReference type="Proteomes" id="UP000231070">
    <property type="component" value="Unassembled WGS sequence"/>
</dbReference>
<evidence type="ECO:0000256" key="2">
    <source>
        <dbReference type="ARBA" id="ARBA00022475"/>
    </source>
</evidence>
<feature type="transmembrane region" description="Helical" evidence="6">
    <location>
        <begin position="169"/>
        <end position="189"/>
    </location>
</feature>
<feature type="transmembrane region" description="Helical" evidence="6">
    <location>
        <begin position="56"/>
        <end position="75"/>
    </location>
</feature>
<proteinExistence type="predicted"/>
<sequence>MATNNDRPPEKSVLARITGIKESGIILAIILMGVVITIANPNFLTPYNFQIVARQVSFIAIVAAGQTLVLLLGGIDLSVGAIAGLSAILGAMMMTSGGVDPFLSTGLAVLFGLFCGAINGTLIAKLKLNAFIVTLATGEVFAGAILVLTKGYAINGIPEIFQVLGQGTIGPVPVPVAIMLVIFAILAWVTTNTPFGRSVFAVGGNREASRFAGLHSERIEIIVYAISGGAAALAGMMFVSRMNAGQPTIGASWLMPSITAAIIGGTSLSGGVGTMFGTLLGALFMALLGNGIVLMNVSSYWERVIIGLFVLIAVIVDLIRRRSSGLSLLPRWMSFRPRS</sequence>
<gene>
    <name evidence="7" type="ORF">CJ014_23645</name>
</gene>
<protein>
    <submittedName>
        <fullName evidence="7">Ribose ABC transporter permease</fullName>
    </submittedName>
</protein>
<evidence type="ECO:0000256" key="1">
    <source>
        <dbReference type="ARBA" id="ARBA00004651"/>
    </source>
</evidence>
<evidence type="ECO:0000256" key="5">
    <source>
        <dbReference type="ARBA" id="ARBA00023136"/>
    </source>
</evidence>
<dbReference type="InterPro" id="IPR001851">
    <property type="entry name" value="ABC_transp_permease"/>
</dbReference>
<comment type="subcellular location">
    <subcellularLocation>
        <location evidence="1">Cell membrane</location>
        <topology evidence="1">Multi-pass membrane protein</topology>
    </subcellularLocation>
</comment>
<dbReference type="GO" id="GO:0005886">
    <property type="term" value="C:plasma membrane"/>
    <property type="evidence" value="ECO:0007669"/>
    <property type="project" value="UniProtKB-SubCell"/>
</dbReference>
<keyword evidence="3 6" id="KW-0812">Transmembrane</keyword>
<dbReference type="OrthoDB" id="7828036at2"/>
<reference evidence="7 8" key="1">
    <citation type="submission" date="2017-08" db="EMBL/GenBank/DDBJ databases">
        <title>Pleomorphomonas carboxidotrophicus sp. nov., a new mesophilic hydrogenogenic carboxidotroph.</title>
        <authorList>
            <person name="Esquivel-Elizondo S."/>
            <person name="Krajmalnik-Brown R."/>
            <person name="Maldonado J."/>
        </authorList>
    </citation>
    <scope>NUCLEOTIDE SEQUENCE [LARGE SCALE GENOMIC DNA]</scope>
    <source>
        <strain evidence="7 8">SVCO-16</strain>
    </source>
</reference>
<feature type="transmembrane region" description="Helical" evidence="6">
    <location>
        <begin position="130"/>
        <end position="148"/>
    </location>
</feature>
<evidence type="ECO:0000313" key="8">
    <source>
        <dbReference type="Proteomes" id="UP000231070"/>
    </source>
</evidence>
<dbReference type="Pfam" id="PF02653">
    <property type="entry name" value="BPD_transp_2"/>
    <property type="match status" value="1"/>
</dbReference>
<keyword evidence="4 6" id="KW-1133">Transmembrane helix</keyword>
<evidence type="ECO:0000256" key="6">
    <source>
        <dbReference type="SAM" id="Phobius"/>
    </source>
</evidence>
<evidence type="ECO:0000256" key="3">
    <source>
        <dbReference type="ARBA" id="ARBA00022692"/>
    </source>
</evidence>
<feature type="transmembrane region" description="Helical" evidence="6">
    <location>
        <begin position="260"/>
        <end position="288"/>
    </location>
</feature>
<accession>A0A2G9WPU1</accession>
<keyword evidence="2" id="KW-1003">Cell membrane</keyword>
<evidence type="ECO:0000313" key="7">
    <source>
        <dbReference type="EMBL" id="PIO96739.1"/>
    </source>
</evidence>
<dbReference type="CDD" id="cd06579">
    <property type="entry name" value="TM_PBP1_transp_AraH_like"/>
    <property type="match status" value="1"/>
</dbReference>
<dbReference type="EMBL" id="NQVN01000026">
    <property type="protein sequence ID" value="PIO96739.1"/>
    <property type="molecule type" value="Genomic_DNA"/>
</dbReference>
<keyword evidence="8" id="KW-1185">Reference proteome</keyword>
<dbReference type="PANTHER" id="PTHR32196:SF72">
    <property type="entry name" value="RIBOSE IMPORT PERMEASE PROTEIN RBSC"/>
    <property type="match status" value="1"/>
</dbReference>
<comment type="caution">
    <text evidence="7">The sequence shown here is derived from an EMBL/GenBank/DDBJ whole genome shotgun (WGS) entry which is preliminary data.</text>
</comment>
<evidence type="ECO:0000256" key="4">
    <source>
        <dbReference type="ARBA" id="ARBA00022989"/>
    </source>
</evidence>
<dbReference type="AlphaFoldDB" id="A0A2G9WPU1"/>
<dbReference type="PANTHER" id="PTHR32196">
    <property type="entry name" value="ABC TRANSPORTER PERMEASE PROTEIN YPHD-RELATED-RELATED"/>
    <property type="match status" value="1"/>
</dbReference>
<dbReference type="RefSeq" id="WP_100082980.1">
    <property type="nucleotide sequence ID" value="NZ_NQVN01000026.1"/>
</dbReference>
<organism evidence="7 8">
    <name type="scientific">Pleomorphomonas carboxyditropha</name>
    <dbReference type="NCBI Taxonomy" id="2023338"/>
    <lineage>
        <taxon>Bacteria</taxon>
        <taxon>Pseudomonadati</taxon>
        <taxon>Pseudomonadota</taxon>
        <taxon>Alphaproteobacteria</taxon>
        <taxon>Hyphomicrobiales</taxon>
        <taxon>Pleomorphomonadaceae</taxon>
        <taxon>Pleomorphomonas</taxon>
    </lineage>
</organism>
<feature type="transmembrane region" description="Helical" evidence="6">
    <location>
        <begin position="221"/>
        <end position="239"/>
    </location>
</feature>
<dbReference type="GO" id="GO:0022857">
    <property type="term" value="F:transmembrane transporter activity"/>
    <property type="evidence" value="ECO:0007669"/>
    <property type="project" value="InterPro"/>
</dbReference>
<feature type="transmembrane region" description="Helical" evidence="6">
    <location>
        <begin position="24"/>
        <end position="44"/>
    </location>
</feature>
<feature type="transmembrane region" description="Helical" evidence="6">
    <location>
        <begin position="300"/>
        <end position="319"/>
    </location>
</feature>
<keyword evidence="5 6" id="KW-0472">Membrane</keyword>